<feature type="region of interest" description="Disordered" evidence="1">
    <location>
        <begin position="126"/>
        <end position="168"/>
    </location>
</feature>
<evidence type="ECO:0000256" key="1">
    <source>
        <dbReference type="SAM" id="MobiDB-lite"/>
    </source>
</evidence>
<dbReference type="eggNOG" id="ENOG502TN88">
    <property type="taxonomic scope" value="Eukaryota"/>
</dbReference>
<feature type="region of interest" description="Disordered" evidence="1">
    <location>
        <begin position="1"/>
        <end position="60"/>
    </location>
</feature>
<evidence type="ECO:0008006" key="4">
    <source>
        <dbReference type="Google" id="ProtNLM"/>
    </source>
</evidence>
<organism evidence="2 3">
    <name type="scientific">Babesia bovis</name>
    <dbReference type="NCBI Taxonomy" id="5865"/>
    <lineage>
        <taxon>Eukaryota</taxon>
        <taxon>Sar</taxon>
        <taxon>Alveolata</taxon>
        <taxon>Apicomplexa</taxon>
        <taxon>Aconoidasida</taxon>
        <taxon>Piroplasmida</taxon>
        <taxon>Babesiidae</taxon>
        <taxon>Babesia</taxon>
    </lineage>
</organism>
<keyword evidence="3" id="KW-1185">Reference proteome</keyword>
<dbReference type="AlphaFoldDB" id="A7AU55"/>
<feature type="compositionally biased region" description="Low complexity" evidence="1">
    <location>
        <begin position="41"/>
        <end position="53"/>
    </location>
</feature>
<reference evidence="3" key="2">
    <citation type="journal article" date="2020" name="Data Brief">
        <title>Transcriptome dataset of Babesia bovis life stages within vertebrate and invertebrate hosts.</title>
        <authorList>
            <person name="Ueti M.W."/>
            <person name="Johnson W.C."/>
            <person name="Kappmeyer L.S."/>
            <person name="Herndon D.R."/>
            <person name="Mousel M.R."/>
            <person name="Reif K.E."/>
            <person name="Taus N.S."/>
            <person name="Ifeonu O.O."/>
            <person name="Silva J.C."/>
            <person name="Suarez C.E."/>
            <person name="Brayton K.A."/>
        </authorList>
    </citation>
    <scope>NUCLEOTIDE SEQUENCE [LARGE SCALE GENOMIC DNA]</scope>
</reference>
<evidence type="ECO:0000313" key="3">
    <source>
        <dbReference type="Proteomes" id="UP000002173"/>
    </source>
</evidence>
<dbReference type="RefSeq" id="XP_001610034.1">
    <property type="nucleotide sequence ID" value="XM_001609984.1"/>
</dbReference>
<reference evidence="3" key="3">
    <citation type="journal article" date="2021" name="Int. J. Parasitol.">
        <title>Comparative analysis of gene expression between Babesia bovis blood stages and kinetes allowed by improved genome annotation.</title>
        <authorList>
            <person name="Ueti M.W."/>
            <person name="Johnson W.C."/>
            <person name="Kappmeyer L.S."/>
            <person name="Herndon D.R."/>
            <person name="Mousel M.R."/>
            <person name="Reif K.E."/>
            <person name="Taus N.S."/>
            <person name="Ifeonu O.O."/>
            <person name="Silva J.C."/>
            <person name="Suarez C.E."/>
            <person name="Brayton K.A."/>
        </authorList>
    </citation>
    <scope>NUCLEOTIDE SEQUENCE [LARGE SCALE GENOMIC DNA]</scope>
</reference>
<accession>A7AU55</accession>
<dbReference type="KEGG" id="bbo:BBOV_II005140"/>
<dbReference type="Proteomes" id="UP000002173">
    <property type="component" value="Unassembled WGS sequence"/>
</dbReference>
<sequence length="446" mass="50540">MNDSSRTTPEDIFSPDVKDTSMFNISSSEDDENESNDDIKQSPSKTKSPQQSIKKGKSASFVNPVRDKLFKHRIVDDDLGKQIEKSDRILSEINKIFEESIATPELQRVSGNIESEDIDFDAIENALFSDDPPSNSGKKSKSKDIAKNTIVEGKRKRRKPKRYGLDDGDGMDLLLDDDDIDISHSNEDQTYMPKLRTRLNRRKIIDDDVFELPDGTSNLHQSIPVKTTRERKTTRKRNTAKKDNGKVIYLEVSHVNQGSLDPNLQYTLNGHTAANSTSINLDKPTGIDDTTNQDDVDKTFCLKFTILDENRSIIKDSRLEKVYVRQNETIGGLAAKFGKMYNLDECKYNDIQVYIDGDPQPHHMIIGYPLLGVEDEMQIDVRFPAKPLDIPSYIQEEPKEIPEENPVELQTDDNDPDCEVLFTTELAGVTHNQESTPNDIEVIEID</sequence>
<evidence type="ECO:0000313" key="2">
    <source>
        <dbReference type="EMBL" id="EDO06466.1"/>
    </source>
</evidence>
<gene>
    <name evidence="2" type="ORF">BBOV_II005140</name>
</gene>
<dbReference type="InParanoid" id="A7AU55"/>
<comment type="caution">
    <text evidence="2">The sequence shown here is derived from an EMBL/GenBank/DDBJ whole genome shotgun (WGS) entry which is preliminary data.</text>
</comment>
<proteinExistence type="predicted"/>
<dbReference type="OMA" id="CIENNMQ"/>
<name>A7AU55_BABBO</name>
<reference evidence="2 3" key="1">
    <citation type="journal article" date="2007" name="PLoS Pathog.">
        <title>Genome sequence of Babesia bovis and comparative analysis of apicomplexan hemoprotozoa.</title>
        <authorList>
            <person name="Brayton K.A."/>
            <person name="Lau A.O.T."/>
            <person name="Herndon D.R."/>
            <person name="Hannick L."/>
            <person name="Kappmeyer L.S."/>
            <person name="Berens S.J."/>
            <person name="Bidwell S.L."/>
            <person name="Brown W.C."/>
            <person name="Crabtree J."/>
            <person name="Fadrosh D."/>
            <person name="Feldblum T."/>
            <person name="Forberger H.A."/>
            <person name="Haas B.J."/>
            <person name="Howell J.M."/>
            <person name="Khouri H."/>
            <person name="Koo H."/>
            <person name="Mann D.J."/>
            <person name="Norimine J."/>
            <person name="Paulsen I.T."/>
            <person name="Radune D."/>
            <person name="Ren Q."/>
            <person name="Smith R.K. Jr."/>
            <person name="Suarez C.E."/>
            <person name="White O."/>
            <person name="Wortman J.R."/>
            <person name="Knowles D.P. Jr."/>
            <person name="McElwain T.F."/>
            <person name="Nene V.M."/>
        </authorList>
    </citation>
    <scope>NUCLEOTIDE SEQUENCE [LARGE SCALE GENOMIC DNA]</scope>
    <source>
        <strain evidence="2">T2Bo</strain>
    </source>
</reference>
<dbReference type="GeneID" id="5478266"/>
<dbReference type="VEuPathDB" id="PiroplasmaDB:BBOV_II005140"/>
<protein>
    <recommendedName>
        <fullName evidence="4">Rad60/SUMO-like domain-containing protein</fullName>
    </recommendedName>
</protein>
<dbReference type="EMBL" id="AAXT01000003">
    <property type="protein sequence ID" value="EDO06466.1"/>
    <property type="molecule type" value="Genomic_DNA"/>
</dbReference>